<proteinExistence type="predicted"/>
<keyword evidence="1" id="KW-1133">Transmembrane helix</keyword>
<sequence length="229" mass="25137">MVTGFMYFIPCHISLILGILSAYAVLSGNRRSPDGIAQWKIRGLQLGTVILAAGIVVSGISISSGALGKPGMTYAITLDASRIDTTEETTFLVPLPVDTSSGVAADVVDGLIVTEGDAVWSIVDTEHGKALEVRTSTKCILYAEKKCGYMEQEEREEWLQRHDVSMIHKMDGGTYDVWVYASNANATMYLKLWKHTGLRGNIHCLDNDRTSLDEGWQTVELSWSMVLCD</sequence>
<keyword evidence="1" id="KW-0472">Membrane</keyword>
<gene>
    <name evidence="3" type="ORF">ADAEDOLL_00008</name>
    <name evidence="2" type="ORF">GDLGMCFF_00006</name>
</gene>
<keyword evidence="1" id="KW-0812">Transmembrane</keyword>
<feature type="transmembrane region" description="Helical" evidence="1">
    <location>
        <begin position="6"/>
        <end position="26"/>
    </location>
</feature>
<evidence type="ECO:0000256" key="1">
    <source>
        <dbReference type="SAM" id="Phobius"/>
    </source>
</evidence>
<reference evidence="2" key="1">
    <citation type="submission" date="2020-06" db="EMBL/GenBank/DDBJ databases">
        <title>Unique genomic features of the anaerobic methanotrophic archaea.</title>
        <authorList>
            <person name="Chadwick G.L."/>
            <person name="Skennerton C.T."/>
            <person name="Laso-Perez R."/>
            <person name="Leu A.O."/>
            <person name="Speth D.R."/>
            <person name="Yu H."/>
            <person name="Morgan-Lang C."/>
            <person name="Hatzenpichler R."/>
            <person name="Goudeau D."/>
            <person name="Malmstrom R."/>
            <person name="Brazelton W.J."/>
            <person name="Woyke T."/>
            <person name="Hallam S.J."/>
            <person name="Tyson G.W."/>
            <person name="Wegener G."/>
            <person name="Boetius A."/>
            <person name="Orphan V."/>
        </authorList>
    </citation>
    <scope>NUCLEOTIDE SEQUENCE</scope>
</reference>
<dbReference type="EMBL" id="MT631244">
    <property type="protein sequence ID" value="QNO47202.1"/>
    <property type="molecule type" value="Genomic_DNA"/>
</dbReference>
<evidence type="ECO:0000313" key="3">
    <source>
        <dbReference type="EMBL" id="QNO47202.1"/>
    </source>
</evidence>
<accession>A0A7G9Y031</accession>
<feature type="transmembrane region" description="Helical" evidence="1">
    <location>
        <begin position="46"/>
        <end position="67"/>
    </location>
</feature>
<dbReference type="AlphaFoldDB" id="A0A7G9Y031"/>
<organism evidence="2">
    <name type="scientific">Candidatus Methanogaster sp. ANME-2c ERB4</name>
    <dbReference type="NCBI Taxonomy" id="2759911"/>
    <lineage>
        <taxon>Archaea</taxon>
        <taxon>Methanobacteriati</taxon>
        <taxon>Methanobacteriota</taxon>
        <taxon>Stenosarchaea group</taxon>
        <taxon>Methanomicrobia</taxon>
        <taxon>Methanosarcinales</taxon>
        <taxon>ANME-2 cluster</taxon>
        <taxon>Candidatus Methanogasteraceae</taxon>
        <taxon>Candidatus Methanogaster</taxon>
    </lineage>
</organism>
<evidence type="ECO:0000313" key="2">
    <source>
        <dbReference type="EMBL" id="QNO41365.1"/>
    </source>
</evidence>
<name>A0A7G9Y031_9EURY</name>
<protein>
    <submittedName>
        <fullName evidence="2">Uncharacterized protein</fullName>
    </submittedName>
</protein>
<dbReference type="EMBL" id="MT630626">
    <property type="protein sequence ID" value="QNO41365.1"/>
    <property type="molecule type" value="Genomic_DNA"/>
</dbReference>